<evidence type="ECO:0008006" key="4">
    <source>
        <dbReference type="Google" id="ProtNLM"/>
    </source>
</evidence>
<keyword evidence="1" id="KW-0732">Signal</keyword>
<evidence type="ECO:0000256" key="1">
    <source>
        <dbReference type="SAM" id="SignalP"/>
    </source>
</evidence>
<name>A0A2I2FB07_ASPCN</name>
<evidence type="ECO:0000313" key="2">
    <source>
        <dbReference type="EMBL" id="PLB37784.1"/>
    </source>
</evidence>
<sequence>MSILHLWCSFIAVVYSWFDFEPLRQCYAGHNGLGFKGQNLHYHPLAHARQECPWSMVLSNRFH</sequence>
<feature type="chain" id="PRO_5014135196" description="Secreted protein" evidence="1">
    <location>
        <begin position="17"/>
        <end position="63"/>
    </location>
</feature>
<reference evidence="2 3" key="1">
    <citation type="submission" date="2017-12" db="EMBL/GenBank/DDBJ databases">
        <authorList>
            <consortium name="DOE Joint Genome Institute"/>
            <person name="Haridas S."/>
            <person name="Kjaerbolling I."/>
            <person name="Vesth T.C."/>
            <person name="Frisvad J.C."/>
            <person name="Nybo J.L."/>
            <person name="Theobald S."/>
            <person name="Kuo A."/>
            <person name="Bowyer P."/>
            <person name="Matsuda Y."/>
            <person name="Mondo S."/>
            <person name="Lyhne E.K."/>
            <person name="Kogle M.E."/>
            <person name="Clum A."/>
            <person name="Lipzen A."/>
            <person name="Salamov A."/>
            <person name="Ngan C.Y."/>
            <person name="Daum C."/>
            <person name="Chiniquy J."/>
            <person name="Barry K."/>
            <person name="LaButti K."/>
            <person name="Simmons B.A."/>
            <person name="Magnuson J.K."/>
            <person name="Mortensen U.H."/>
            <person name="Larsen T.O."/>
            <person name="Grigoriev I.V."/>
            <person name="Baker S.E."/>
            <person name="Andersen M.R."/>
            <person name="Nordberg H.P."/>
            <person name="Cantor M.N."/>
            <person name="Hua S.X."/>
        </authorList>
    </citation>
    <scope>NUCLEOTIDE SEQUENCE [LARGE SCALE GENOMIC DNA]</scope>
    <source>
        <strain evidence="2 3">CBS 102.13</strain>
    </source>
</reference>
<protein>
    <recommendedName>
        <fullName evidence="4">Secreted protein</fullName>
    </recommendedName>
</protein>
<gene>
    <name evidence="2" type="ORF">BDW47DRAFT_106342</name>
</gene>
<proteinExistence type="predicted"/>
<dbReference type="EMBL" id="KZ559140">
    <property type="protein sequence ID" value="PLB37784.1"/>
    <property type="molecule type" value="Genomic_DNA"/>
</dbReference>
<feature type="signal peptide" evidence="1">
    <location>
        <begin position="1"/>
        <end position="16"/>
    </location>
</feature>
<dbReference type="GeneID" id="36519911"/>
<dbReference type="Proteomes" id="UP000234585">
    <property type="component" value="Unassembled WGS sequence"/>
</dbReference>
<keyword evidence="3" id="KW-1185">Reference proteome</keyword>
<dbReference type="AlphaFoldDB" id="A0A2I2FB07"/>
<dbReference type="RefSeq" id="XP_024671796.1">
    <property type="nucleotide sequence ID" value="XM_024812751.1"/>
</dbReference>
<accession>A0A2I2FB07</accession>
<organism evidence="2 3">
    <name type="scientific">Aspergillus candidus</name>
    <dbReference type="NCBI Taxonomy" id="41067"/>
    <lineage>
        <taxon>Eukaryota</taxon>
        <taxon>Fungi</taxon>
        <taxon>Dikarya</taxon>
        <taxon>Ascomycota</taxon>
        <taxon>Pezizomycotina</taxon>
        <taxon>Eurotiomycetes</taxon>
        <taxon>Eurotiomycetidae</taxon>
        <taxon>Eurotiales</taxon>
        <taxon>Aspergillaceae</taxon>
        <taxon>Aspergillus</taxon>
        <taxon>Aspergillus subgen. Circumdati</taxon>
    </lineage>
</organism>
<evidence type="ECO:0000313" key="3">
    <source>
        <dbReference type="Proteomes" id="UP000234585"/>
    </source>
</evidence>